<protein>
    <submittedName>
        <fullName evidence="3">Transposase</fullName>
    </submittedName>
</protein>
<evidence type="ECO:0000313" key="3">
    <source>
        <dbReference type="EMBL" id="RFA94509.1"/>
    </source>
</evidence>
<dbReference type="SUPFAM" id="SSF51998">
    <property type="entry name" value="PFL-like glycyl radical enzymes"/>
    <property type="match status" value="1"/>
</dbReference>
<dbReference type="EMBL" id="NMUE01000036">
    <property type="protein sequence ID" value="RFA94509.1"/>
    <property type="molecule type" value="Genomic_DNA"/>
</dbReference>
<sequence length="378" mass="44368">MREYRTLLIRRNVEEIPPEQLVKFLEVQQKFREWATQWYKSGFKEPMPTESPLKYFARELKFALRLLLTNGLKNGVWKVPLPFNAQLRVNNERDQSRGVFVDLPKGEIRIRKWGGVIKIRLRKSEIKWILKRLREGAQLKLVFAWVGSRTNLVTFNVALAFARETEPYLPERVLAIDLNALHNGVVWAIVDRERVLRKGIYRPDLGKIGRIQREISSLDSLCAKKGEPYCKKANELKSRLWRLLRQFEDEVAKKLVVSAMRRKCTIVVDVPEDESVRELKEGRYSPDRKIFLNIGRLRRRIRQLAEWYGVPYREDRLYSTACPRCGSKMEELPGRRVRCHCGFEAPRDEVPIMWAIKRFSELVQPPSFSSVLLPIPAL</sequence>
<evidence type="ECO:0000256" key="1">
    <source>
        <dbReference type="ARBA" id="ARBA00023125"/>
    </source>
</evidence>
<keyword evidence="1" id="KW-0238">DNA-binding</keyword>
<dbReference type="InterPro" id="IPR010095">
    <property type="entry name" value="Cas12f1-like_TNB"/>
</dbReference>
<dbReference type="OrthoDB" id="28072at2157"/>
<dbReference type="GO" id="GO:0003677">
    <property type="term" value="F:DNA binding"/>
    <property type="evidence" value="ECO:0007669"/>
    <property type="project" value="UniProtKB-KW"/>
</dbReference>
<accession>A0A371QW46</accession>
<dbReference type="RefSeq" id="WP_116421635.1">
    <property type="nucleotide sequence ID" value="NZ_NMUE01000036.1"/>
</dbReference>
<evidence type="ECO:0000313" key="4">
    <source>
        <dbReference type="EMBL" id="RFA99205.1"/>
    </source>
</evidence>
<feature type="domain" description="Cas12f1-like TNB" evidence="2">
    <location>
        <begin position="295"/>
        <end position="349"/>
    </location>
</feature>
<organism evidence="3 6">
    <name type="scientific">Pyrobaculum aerophilum</name>
    <dbReference type="NCBI Taxonomy" id="13773"/>
    <lineage>
        <taxon>Archaea</taxon>
        <taxon>Thermoproteota</taxon>
        <taxon>Thermoprotei</taxon>
        <taxon>Thermoproteales</taxon>
        <taxon>Thermoproteaceae</taxon>
        <taxon>Pyrobaculum</taxon>
    </lineage>
</organism>
<proteinExistence type="predicted"/>
<dbReference type="Pfam" id="PF07282">
    <property type="entry name" value="Cas12f1-like_TNB"/>
    <property type="match status" value="1"/>
</dbReference>
<evidence type="ECO:0000313" key="6">
    <source>
        <dbReference type="Proteomes" id="UP000257123"/>
    </source>
</evidence>
<comment type="caution">
    <text evidence="3">The sequence shown here is derived from an EMBL/GenBank/DDBJ whole genome shotgun (WGS) entry which is preliminary data.</text>
</comment>
<name>A0A371QW46_9CREN</name>
<reference evidence="5 6" key="1">
    <citation type="submission" date="2017-07" db="EMBL/GenBank/DDBJ databases">
        <title>Draft genome sequence of aerobic hyperthermophilic archaea, Pyrobaculum aerophilum YKB31 and YKB32.</title>
        <authorList>
            <person name="Mochizuki T."/>
            <person name="Berliner A.J."/>
            <person name="Yoshida-Takashima Y."/>
            <person name="Takaki Y."/>
            <person name="Nunoura T."/>
            <person name="Takai K."/>
        </authorList>
    </citation>
    <scope>NUCLEOTIDE SEQUENCE [LARGE SCALE GENOMIC DNA]</scope>
    <source>
        <strain evidence="3 6">YKB31</strain>
        <strain evidence="4 5">YKB32</strain>
    </source>
</reference>
<dbReference type="AlphaFoldDB" id="A0A371QW46"/>
<gene>
    <name evidence="3" type="ORF">CGL51_10095</name>
    <name evidence="4" type="ORF">CGL52_04175</name>
</gene>
<dbReference type="EMBL" id="NMUF01000008">
    <property type="protein sequence ID" value="RFA99205.1"/>
    <property type="molecule type" value="Genomic_DNA"/>
</dbReference>
<dbReference type="Proteomes" id="UP000256877">
    <property type="component" value="Unassembled WGS sequence"/>
</dbReference>
<evidence type="ECO:0000313" key="5">
    <source>
        <dbReference type="Proteomes" id="UP000256877"/>
    </source>
</evidence>
<dbReference type="Proteomes" id="UP000257123">
    <property type="component" value="Unassembled WGS sequence"/>
</dbReference>
<evidence type="ECO:0000259" key="2">
    <source>
        <dbReference type="Pfam" id="PF07282"/>
    </source>
</evidence>